<proteinExistence type="predicted"/>
<dbReference type="VEuPathDB" id="FungiDB:FUN_020977"/>
<feature type="coiled-coil region" evidence="1">
    <location>
        <begin position="873"/>
        <end position="900"/>
    </location>
</feature>
<dbReference type="VEuPathDB" id="FungiDB:RhiirFUN_006698"/>
<dbReference type="VEuPathDB" id="FungiDB:RhiirFUN_020854"/>
<feature type="region of interest" description="Disordered" evidence="2">
    <location>
        <begin position="100"/>
        <end position="154"/>
    </location>
</feature>
<name>A0A2N1MK04_9GLOM</name>
<dbReference type="VEuPathDB" id="FungiDB:RhiirA1_508619"/>
<feature type="compositionally biased region" description="Polar residues" evidence="2">
    <location>
        <begin position="46"/>
        <end position="70"/>
    </location>
</feature>
<organism evidence="3 4">
    <name type="scientific">Rhizophagus irregularis</name>
    <dbReference type="NCBI Taxonomy" id="588596"/>
    <lineage>
        <taxon>Eukaryota</taxon>
        <taxon>Fungi</taxon>
        <taxon>Fungi incertae sedis</taxon>
        <taxon>Mucoromycota</taxon>
        <taxon>Glomeromycotina</taxon>
        <taxon>Glomeromycetes</taxon>
        <taxon>Glomerales</taxon>
        <taxon>Glomeraceae</taxon>
        <taxon>Rhizophagus</taxon>
    </lineage>
</organism>
<protein>
    <submittedName>
        <fullName evidence="3">Uncharacterized protein</fullName>
    </submittedName>
</protein>
<sequence length="1141" mass="131353">MSTKNTKKKTGKNAKKKTKVSHNSLKKKDEASQKTGNILSQILSANDVSSQDTGNVDDNASASTSYTETRTGPDYDNILTSTPHTEGPFVLVIPDEILKSSTSNNPTKSRSLTPIVGNNSTRNLENSPTKPDDDSNRRTSTPIRAPTPIRASTPITPMQIDDEYCNFKERDKHYLTIEKFNYTMKLLDEKITSIYRLCRRINMDYREALERYLAEHASHYIENLRRNTEQKLERVNSSILTKITSSVFKSYEGSDLPSEHWVYVLAICDIVLNPSSPGIKCNDKLVLKRVDFLMQSIKNKVTVTPHLLQELAAKEDSEQSPEISSMIEESSDADDGNSSNYEELQKLAQLSSSLELSINQPWACNDLWNQVMLEILSLVKILRKYSEYLVTTTASMSKLHHSDESARNPENSSTMYQIPACKCDSLYENYIQLNDTLLEEQVYRYINIQPYLPINIMKRYRFIKELQLTFPIGIYRYHQGNYLGTINYIWKIPDDEVFNDEKTLKARMLARIHERLPHYFTRQMRKNYSYISKVSPAVLRMLYFDLTGDVSVTSNTNSRDVEERLRLMLRLADPAIVFDLRTNNGFNGTKFNVFWDELEAYFNEQNLLVTDERRHESVLYMPLALSVRDLCKIIVERLKIIHNNPLPFTIHIPSQEWIRLQFCPTNATTTRSIHHTSRFNVKFQVQSWLLRKNSDDAHYCAALFRYLREFCIQYHQWTCLISADDKHKIPIGEDVAVSTGVRNRRSMVAQDSILAAADHDFTKLSLIPSVIFFISIPNDISGSFYDGQVFVSYKDTVFEPSPDHHCNYGSVQIALICLFLQGDFDLLVAVRTASNHSWTNPAERIMSTLNLGLQGVALKRDQMSSESEALFDMTNTLSDIRQKAQEFNELESELKETSEESINELFESIFVIDSTLKIEETTQIKKCNNTTCLYCKPIRLPSSEFRNLSFLSDPIPSQDNTDHYATFQDVYRTETTEKYRPTYIQSQANAEPIPKSILVVGKIRSYINCEDCEKRRCVYSDKSLTCKEQQDYQQALDSYSYSCGAPIFPDDHYLKEIVFVRTRISCDLPIEILYYSSYKSGNYPICYYCGESEDLVTTPQSLKECFKQIYPLCEECRGNGKEFYTKGEIKTNGRSSKRHKT</sequence>
<feature type="region of interest" description="Disordered" evidence="2">
    <location>
        <begin position="314"/>
        <end position="339"/>
    </location>
</feature>
<dbReference type="AlphaFoldDB" id="A0A2N1MK04"/>
<dbReference type="VEuPathDB" id="FungiDB:RhiirFUN_001390"/>
<comment type="caution">
    <text evidence="3">The sequence shown here is derived from an EMBL/GenBank/DDBJ whole genome shotgun (WGS) entry which is preliminary data.</text>
</comment>
<dbReference type="Proteomes" id="UP000233469">
    <property type="component" value="Unassembled WGS sequence"/>
</dbReference>
<dbReference type="VEuPathDB" id="FungiDB:RhiirA1_464372"/>
<gene>
    <name evidence="3" type="ORF">RhiirC2_855980</name>
</gene>
<reference evidence="3 4" key="2">
    <citation type="submission" date="2017-10" db="EMBL/GenBank/DDBJ databases">
        <title>Extensive intraspecific genome diversity in a model arbuscular mycorrhizal fungus.</title>
        <authorList>
            <person name="Chen E.C.H."/>
            <person name="Morin E."/>
            <person name="Baudet D."/>
            <person name="Noel J."/>
            <person name="Ndikumana S."/>
            <person name="Charron P."/>
            <person name="St-Onge C."/>
            <person name="Giorgi J."/>
            <person name="Grigoriev I.V."/>
            <person name="Roux C."/>
            <person name="Martin F.M."/>
            <person name="Corradi N."/>
        </authorList>
    </citation>
    <scope>NUCLEOTIDE SEQUENCE [LARGE SCALE GENOMIC DNA]</scope>
    <source>
        <strain evidence="3 4">C2</strain>
    </source>
</reference>
<evidence type="ECO:0000313" key="4">
    <source>
        <dbReference type="Proteomes" id="UP000233469"/>
    </source>
</evidence>
<evidence type="ECO:0000256" key="1">
    <source>
        <dbReference type="SAM" id="Coils"/>
    </source>
</evidence>
<dbReference type="VEuPathDB" id="FungiDB:RhiirA1_541460"/>
<dbReference type="VEuPathDB" id="FungiDB:FUN_000309"/>
<evidence type="ECO:0000256" key="2">
    <source>
        <dbReference type="SAM" id="MobiDB-lite"/>
    </source>
</evidence>
<dbReference type="VEuPathDB" id="FungiDB:RhiirFUN_022205"/>
<dbReference type="VEuPathDB" id="FungiDB:FUN_008134"/>
<feature type="compositionally biased region" description="Basic residues" evidence="2">
    <location>
        <begin position="1"/>
        <end position="20"/>
    </location>
</feature>
<feature type="region of interest" description="Disordered" evidence="2">
    <location>
        <begin position="1"/>
        <end position="34"/>
    </location>
</feature>
<evidence type="ECO:0000313" key="3">
    <source>
        <dbReference type="EMBL" id="PKK61942.1"/>
    </source>
</evidence>
<keyword evidence="1" id="KW-0175">Coiled coil</keyword>
<dbReference type="EMBL" id="LLXL01002069">
    <property type="protein sequence ID" value="PKK61942.1"/>
    <property type="molecule type" value="Genomic_DNA"/>
</dbReference>
<reference evidence="3 4" key="1">
    <citation type="submission" date="2016-04" db="EMBL/GenBank/DDBJ databases">
        <title>Genome analyses suggest a sexual origin of heterokaryosis in a supposedly ancient asexual fungus.</title>
        <authorList>
            <person name="Ropars J."/>
            <person name="Sedzielewska K."/>
            <person name="Noel J."/>
            <person name="Charron P."/>
            <person name="Farinelli L."/>
            <person name="Marton T."/>
            <person name="Kruger M."/>
            <person name="Pelin A."/>
            <person name="Brachmann A."/>
            <person name="Corradi N."/>
        </authorList>
    </citation>
    <scope>NUCLEOTIDE SEQUENCE [LARGE SCALE GENOMIC DNA]</scope>
    <source>
        <strain evidence="3 4">C2</strain>
    </source>
</reference>
<feature type="compositionally biased region" description="Polar residues" evidence="2">
    <location>
        <begin position="100"/>
        <end position="129"/>
    </location>
</feature>
<accession>A0A2N1MK04</accession>
<feature type="region of interest" description="Disordered" evidence="2">
    <location>
        <begin position="46"/>
        <end position="86"/>
    </location>
</feature>
<dbReference type="VEuPathDB" id="FungiDB:RhiirA1_506188"/>